<comment type="subcellular location">
    <subcellularLocation>
        <location evidence="1">Nucleus</location>
    </subcellularLocation>
</comment>
<name>E1ZBA8_CHLVA</name>
<proteinExistence type="inferred from homology"/>
<evidence type="ECO:0000259" key="5">
    <source>
        <dbReference type="PROSITE" id="PS51634"/>
    </source>
</evidence>
<dbReference type="InterPro" id="IPR033467">
    <property type="entry name" value="Tesmin/TSO1-like_CXC"/>
</dbReference>
<evidence type="ECO:0000256" key="1">
    <source>
        <dbReference type="ARBA" id="ARBA00004123"/>
    </source>
</evidence>
<evidence type="ECO:0000256" key="4">
    <source>
        <dbReference type="SAM" id="MobiDB-lite"/>
    </source>
</evidence>
<dbReference type="OrthoDB" id="6283463at2759"/>
<evidence type="ECO:0000256" key="3">
    <source>
        <dbReference type="ARBA" id="ARBA00023242"/>
    </source>
</evidence>
<protein>
    <recommendedName>
        <fullName evidence="5">CRC domain-containing protein</fullName>
    </recommendedName>
</protein>
<keyword evidence="3" id="KW-0539">Nucleus</keyword>
<feature type="compositionally biased region" description="Low complexity" evidence="4">
    <location>
        <begin position="682"/>
        <end position="695"/>
    </location>
</feature>
<feature type="compositionally biased region" description="Low complexity" evidence="4">
    <location>
        <begin position="404"/>
        <end position="428"/>
    </location>
</feature>
<dbReference type="InterPro" id="IPR005172">
    <property type="entry name" value="CRC"/>
</dbReference>
<dbReference type="AlphaFoldDB" id="E1ZBA8"/>
<feature type="region of interest" description="Disordered" evidence="4">
    <location>
        <begin position="653"/>
        <end position="702"/>
    </location>
</feature>
<dbReference type="GeneID" id="17356099"/>
<dbReference type="SMART" id="SM01114">
    <property type="entry name" value="CXC"/>
    <property type="match status" value="2"/>
</dbReference>
<dbReference type="PANTHER" id="PTHR12446:SF34">
    <property type="entry name" value="PROTEIN LIN-54 HOMOLOG"/>
    <property type="match status" value="1"/>
</dbReference>
<feature type="compositionally biased region" description="Low complexity" evidence="4">
    <location>
        <begin position="653"/>
        <end position="672"/>
    </location>
</feature>
<reference evidence="6 7" key="1">
    <citation type="journal article" date="2010" name="Plant Cell">
        <title>The Chlorella variabilis NC64A genome reveals adaptation to photosymbiosis, coevolution with viruses, and cryptic sex.</title>
        <authorList>
            <person name="Blanc G."/>
            <person name="Duncan G."/>
            <person name="Agarkova I."/>
            <person name="Borodovsky M."/>
            <person name="Gurnon J."/>
            <person name="Kuo A."/>
            <person name="Lindquist E."/>
            <person name="Lucas S."/>
            <person name="Pangilinan J."/>
            <person name="Polle J."/>
            <person name="Salamov A."/>
            <person name="Terry A."/>
            <person name="Yamada T."/>
            <person name="Dunigan D.D."/>
            <person name="Grigoriev I.V."/>
            <person name="Claverie J.M."/>
            <person name="Van Etten J.L."/>
        </authorList>
    </citation>
    <scope>NUCLEOTIDE SEQUENCE [LARGE SCALE GENOMIC DNA]</scope>
    <source>
        <strain evidence="6 7">NC64A</strain>
    </source>
</reference>
<dbReference type="Pfam" id="PF03638">
    <property type="entry name" value="TCR"/>
    <property type="match status" value="2"/>
</dbReference>
<dbReference type="EMBL" id="GL433841">
    <property type="protein sequence ID" value="EFN56823.1"/>
    <property type="molecule type" value="Genomic_DNA"/>
</dbReference>
<evidence type="ECO:0000256" key="2">
    <source>
        <dbReference type="ARBA" id="ARBA00007267"/>
    </source>
</evidence>
<gene>
    <name evidence="6" type="ORF">CHLNCDRAFT_144374</name>
</gene>
<feature type="compositionally biased region" description="Low complexity" evidence="4">
    <location>
        <begin position="296"/>
        <end position="319"/>
    </location>
</feature>
<comment type="similarity">
    <text evidence="2">Belongs to the lin-54 family.</text>
</comment>
<feature type="region of interest" description="Disordered" evidence="4">
    <location>
        <begin position="1"/>
        <end position="32"/>
    </location>
</feature>
<evidence type="ECO:0000313" key="7">
    <source>
        <dbReference type="Proteomes" id="UP000008141"/>
    </source>
</evidence>
<evidence type="ECO:0000313" key="6">
    <source>
        <dbReference type="EMBL" id="EFN56823.1"/>
    </source>
</evidence>
<accession>E1ZBA8</accession>
<dbReference type="GO" id="GO:0006355">
    <property type="term" value="P:regulation of DNA-templated transcription"/>
    <property type="evidence" value="ECO:0007669"/>
    <property type="project" value="TreeGrafter"/>
</dbReference>
<feature type="region of interest" description="Disordered" evidence="4">
    <location>
        <begin position="495"/>
        <end position="514"/>
    </location>
</feature>
<dbReference type="InParanoid" id="E1ZBA8"/>
<dbReference type="eggNOG" id="KOG1171">
    <property type="taxonomic scope" value="Eukaryota"/>
</dbReference>
<dbReference type="PANTHER" id="PTHR12446">
    <property type="entry name" value="TESMIN/TSO1-RELATED"/>
    <property type="match status" value="1"/>
</dbReference>
<dbReference type="PROSITE" id="PS51634">
    <property type="entry name" value="CRC"/>
    <property type="match status" value="1"/>
</dbReference>
<dbReference type="RefSeq" id="XP_005848925.1">
    <property type="nucleotide sequence ID" value="XM_005848863.1"/>
</dbReference>
<dbReference type="KEGG" id="cvr:CHLNCDRAFT_144374"/>
<dbReference type="GO" id="GO:0005634">
    <property type="term" value="C:nucleus"/>
    <property type="evidence" value="ECO:0007669"/>
    <property type="project" value="UniProtKB-SubCell"/>
</dbReference>
<keyword evidence="7" id="KW-1185">Reference proteome</keyword>
<feature type="region of interest" description="Disordered" evidence="4">
    <location>
        <begin position="273"/>
        <end position="319"/>
    </location>
</feature>
<feature type="domain" description="CRC" evidence="5">
    <location>
        <begin position="152"/>
        <end position="267"/>
    </location>
</feature>
<feature type="region of interest" description="Disordered" evidence="4">
    <location>
        <begin position="390"/>
        <end position="436"/>
    </location>
</feature>
<organism evidence="7">
    <name type="scientific">Chlorella variabilis</name>
    <name type="common">Green alga</name>
    <dbReference type="NCBI Taxonomy" id="554065"/>
    <lineage>
        <taxon>Eukaryota</taxon>
        <taxon>Viridiplantae</taxon>
        <taxon>Chlorophyta</taxon>
        <taxon>core chlorophytes</taxon>
        <taxon>Trebouxiophyceae</taxon>
        <taxon>Chlorellales</taxon>
        <taxon>Chlorellaceae</taxon>
        <taxon>Chlorella clade</taxon>
        <taxon>Chlorella</taxon>
    </lineage>
</organism>
<dbReference type="InterPro" id="IPR028307">
    <property type="entry name" value="Lin-54_fam"/>
</dbReference>
<sequence>MQQQQQQQQPQQGAAGAPNPSQGQQQAQAAVAAAASAQQMAAAASAQQAAALAAMLPAAAAGGARPALALHPALAAIQGNQGLTMLPMAGPAGTFTFAARPGMPQPFFYPAVPQPVAPLAPSPSAAAAAAAAAARRPSSRPGSRSSSAAAAGKKHCNCKNSRCLKLYCECFASGRYCDGCNCLNCYNNREHEATRQSAVEAILERNPNAFRPKIAPGADNRRAGGARHNKGCNCKKSGCLKKYCECFQAGIVCSEICKCLDCKNYEGSEARDALVSPQGERQGSPVGLRRTSRTISPSGPGARPGFASPGAAAPAAAAGSGSLPSLAQLQQAQAAAAAQAVAAQAAAGQPASLAAEQKQQVAREVVREVVKPELVEKLAMLLMLVSQEEHERRQLPTPSPSHSAAAAATQREAEGGAQAASPGSSPAGAAGGGAGEDEAAAMDVDMAQQAAAEAAGGAAGKEEPAEQAPAADAALVKLESMDVDTGAEAAVVGPATAEQRDAAAPAANGGAGEEEAEEMGLYAAQERLVLTEFRDTMQMISRLVGEKVEKKVQQAQQAQQALLPTSQQGTPSVVGMAPLPQLRPAAQASQPGSAGMFMPGQPQLVLLPPALMAQQLAAAGQTANALGMAMTLQQTPQGFQAVYKSMDPQQAGAAAAPAAAGAPAGTPVLQPLQLPPLPQPQPQQAQQQEAAATPAVDDGGTQ</sequence>
<dbReference type="Proteomes" id="UP000008141">
    <property type="component" value="Unassembled WGS sequence"/>
</dbReference>
<dbReference type="STRING" id="554065.E1ZBA8"/>